<organism evidence="1 3">
    <name type="scientific">Rhodococcus zopfii</name>
    <dbReference type="NCBI Taxonomy" id="43772"/>
    <lineage>
        <taxon>Bacteria</taxon>
        <taxon>Bacillati</taxon>
        <taxon>Actinomycetota</taxon>
        <taxon>Actinomycetes</taxon>
        <taxon>Mycobacteriales</taxon>
        <taxon>Nocardiaceae</taxon>
        <taxon>Rhodococcus</taxon>
    </lineage>
</organism>
<proteinExistence type="predicted"/>
<dbReference type="EMBL" id="WBMO01000005">
    <property type="protein sequence ID" value="MDV2478603.1"/>
    <property type="molecule type" value="Genomic_DNA"/>
</dbReference>
<sequence length="118" mass="12775">MATRKVLRAVADDEVAAPAKPLSVTQAAKSGSHRDLLVAMRDRIAETVTNAGCPPRDLASLTKRLQDIADQIEAIDAREADETPAHRLRDLEAALREINPEHPLLTGAVDDRYDASAI</sequence>
<keyword evidence="3" id="KW-1185">Reference proteome</keyword>
<accession>A0ABU3WJR8</accession>
<evidence type="ECO:0000313" key="2">
    <source>
        <dbReference type="EMBL" id="MDV2478603.1"/>
    </source>
</evidence>
<protein>
    <submittedName>
        <fullName evidence="1">Uncharacterized protein</fullName>
    </submittedName>
</protein>
<dbReference type="EMBL" id="WBMO01000001">
    <property type="protein sequence ID" value="MDV2474225.1"/>
    <property type="molecule type" value="Genomic_DNA"/>
</dbReference>
<comment type="caution">
    <text evidence="1">The sequence shown here is derived from an EMBL/GenBank/DDBJ whole genome shotgun (WGS) entry which is preliminary data.</text>
</comment>
<dbReference type="Proteomes" id="UP001275440">
    <property type="component" value="Unassembled WGS sequence"/>
</dbReference>
<gene>
    <name evidence="1" type="ORF">F8M49_00275</name>
    <name evidence="2" type="ORF">F8M49_30045</name>
</gene>
<evidence type="ECO:0000313" key="3">
    <source>
        <dbReference type="Proteomes" id="UP001275440"/>
    </source>
</evidence>
<name>A0ABU3WJR8_9NOCA</name>
<reference evidence="1 3" key="1">
    <citation type="submission" date="2019-10" db="EMBL/GenBank/DDBJ databases">
        <title>Draft Genome Assembly of Rhodococcus zopfii DSM44189.</title>
        <authorList>
            <person name="Sutton J.M."/>
            <person name="Akob D.M."/>
            <person name="Bushman T.J."/>
        </authorList>
    </citation>
    <scope>NUCLEOTIDE SEQUENCE [LARGE SCALE GENOMIC DNA]</scope>
    <source>
        <strain evidence="1 3">DSM 44189</strain>
    </source>
</reference>
<evidence type="ECO:0000313" key="1">
    <source>
        <dbReference type="EMBL" id="MDV2474225.1"/>
    </source>
</evidence>